<dbReference type="InterPro" id="IPR051317">
    <property type="entry name" value="Gfo/Idh/MocA_oxidoreduct"/>
</dbReference>
<accession>A0AA43TYU8</accession>
<evidence type="ECO:0000313" key="3">
    <source>
        <dbReference type="EMBL" id="MDI1489512.1"/>
    </source>
</evidence>
<feature type="domain" description="Gal80p-like C-terminal" evidence="2">
    <location>
        <begin position="139"/>
        <end position="287"/>
    </location>
</feature>
<sequence length="375" mass="40794">MSPIRVGIIGLSTSATTDWAPRAHLPALLAAKDNYTIAAVCNTSVASAERAIATYKLAPSTKAYGNAQDLADDPNIDLVVCSTRVDTHYETTAPSIRARKDVFVEWPLAENLQRASELTEMAKQNGVKTMIGLQGQKMPITTTVKSLIEDGKIGTVISSTMFVSGGVNRRDAFPEGLKYFTEKRIGGNPVTIGYAHMIDYVHATLGEFVSMQANAHFTRPVVKITNKDGALLETVKSEIPDLVIVHGSLATSGAPLSVTFRRGPPFPGSEALNWAIQGEKGEIRVTGPGPSLQAWDDNSKIEVHEFATDKVEVVDWNHGEFQPLPGPARSIARLYDLFAKGDEKSYPTFENAVVRHRELEALLNRSDEGQKVSYT</sequence>
<name>A0AA43TYU8_9LECA</name>
<feature type="domain" description="Gfo/Idh/MocA-like oxidoreductase N-terminal" evidence="1">
    <location>
        <begin position="4"/>
        <end position="132"/>
    </location>
</feature>
<dbReference type="Gene3D" id="3.30.360.10">
    <property type="entry name" value="Dihydrodipicolinate Reductase, domain 2"/>
    <property type="match status" value="1"/>
</dbReference>
<dbReference type="EMBL" id="JAPUFD010000009">
    <property type="protein sequence ID" value="MDI1489512.1"/>
    <property type="molecule type" value="Genomic_DNA"/>
</dbReference>
<comment type="caution">
    <text evidence="3">The sequence shown here is derived from an EMBL/GenBank/DDBJ whole genome shotgun (WGS) entry which is preliminary data.</text>
</comment>
<dbReference type="Pfam" id="PF01408">
    <property type="entry name" value="GFO_IDH_MocA"/>
    <property type="match status" value="1"/>
</dbReference>
<dbReference type="AlphaFoldDB" id="A0AA43TYU8"/>
<gene>
    <name evidence="3" type="ORF">OHK93_008791</name>
</gene>
<dbReference type="GO" id="GO:0000166">
    <property type="term" value="F:nucleotide binding"/>
    <property type="evidence" value="ECO:0007669"/>
    <property type="project" value="InterPro"/>
</dbReference>
<dbReference type="InterPro" id="IPR036291">
    <property type="entry name" value="NAD(P)-bd_dom_sf"/>
</dbReference>
<evidence type="ECO:0008006" key="5">
    <source>
        <dbReference type="Google" id="ProtNLM"/>
    </source>
</evidence>
<dbReference type="SUPFAM" id="SSF55347">
    <property type="entry name" value="Glyceraldehyde-3-phosphate dehydrogenase-like, C-terminal domain"/>
    <property type="match status" value="1"/>
</dbReference>
<dbReference type="InterPro" id="IPR055080">
    <property type="entry name" value="Gal80p-like_C"/>
</dbReference>
<dbReference type="Proteomes" id="UP001161017">
    <property type="component" value="Unassembled WGS sequence"/>
</dbReference>
<dbReference type="SUPFAM" id="SSF51735">
    <property type="entry name" value="NAD(P)-binding Rossmann-fold domains"/>
    <property type="match status" value="1"/>
</dbReference>
<organism evidence="3 4">
    <name type="scientific">Ramalina farinacea</name>
    <dbReference type="NCBI Taxonomy" id="258253"/>
    <lineage>
        <taxon>Eukaryota</taxon>
        <taxon>Fungi</taxon>
        <taxon>Dikarya</taxon>
        <taxon>Ascomycota</taxon>
        <taxon>Pezizomycotina</taxon>
        <taxon>Lecanoromycetes</taxon>
        <taxon>OSLEUM clade</taxon>
        <taxon>Lecanoromycetidae</taxon>
        <taxon>Lecanorales</taxon>
        <taxon>Lecanorineae</taxon>
        <taxon>Ramalinaceae</taxon>
        <taxon>Ramalina</taxon>
    </lineage>
</organism>
<keyword evidence="4" id="KW-1185">Reference proteome</keyword>
<dbReference type="PANTHER" id="PTHR43708">
    <property type="entry name" value="CONSERVED EXPRESSED OXIDOREDUCTASE (EUROFUNG)"/>
    <property type="match status" value="1"/>
</dbReference>
<dbReference type="PANTHER" id="PTHR43708:SF1">
    <property type="entry name" value="GALACTOSE_LACTOSE METABOLISM REGULATORY PROTEIN GAL80"/>
    <property type="match status" value="1"/>
</dbReference>
<evidence type="ECO:0000313" key="4">
    <source>
        <dbReference type="Proteomes" id="UP001161017"/>
    </source>
</evidence>
<reference evidence="3" key="1">
    <citation type="journal article" date="2023" name="Genome Biol. Evol.">
        <title>First Whole Genome Sequence and Flow Cytometry Genome Size Data for the Lichen-Forming Fungus Ramalina farinacea (Ascomycota).</title>
        <authorList>
            <person name="Llewellyn T."/>
            <person name="Mian S."/>
            <person name="Hill R."/>
            <person name="Leitch I.J."/>
            <person name="Gaya E."/>
        </authorList>
    </citation>
    <scope>NUCLEOTIDE SEQUENCE</scope>
    <source>
        <strain evidence="3">LIQ254RAFAR</strain>
    </source>
</reference>
<protein>
    <recommendedName>
        <fullName evidence="5">Oxidoreductase</fullName>
    </recommendedName>
</protein>
<evidence type="ECO:0000259" key="1">
    <source>
        <dbReference type="Pfam" id="PF01408"/>
    </source>
</evidence>
<dbReference type="Pfam" id="PF22685">
    <property type="entry name" value="Gal80p_C-like"/>
    <property type="match status" value="1"/>
</dbReference>
<evidence type="ECO:0000259" key="2">
    <source>
        <dbReference type="Pfam" id="PF22685"/>
    </source>
</evidence>
<dbReference type="Gene3D" id="3.40.50.720">
    <property type="entry name" value="NAD(P)-binding Rossmann-like Domain"/>
    <property type="match status" value="1"/>
</dbReference>
<proteinExistence type="predicted"/>
<dbReference type="InterPro" id="IPR000683">
    <property type="entry name" value="Gfo/Idh/MocA-like_OxRdtase_N"/>
</dbReference>